<proteinExistence type="predicted"/>
<dbReference type="SMART" id="SM00345">
    <property type="entry name" value="HTH_GNTR"/>
    <property type="match status" value="1"/>
</dbReference>
<accession>A0A3M9MH94</accession>
<feature type="domain" description="HTH gntR-type" evidence="4">
    <location>
        <begin position="1"/>
        <end position="61"/>
    </location>
</feature>
<name>A0A3M9MH94_9MICO</name>
<evidence type="ECO:0000313" key="5">
    <source>
        <dbReference type="EMBL" id="RNI24939.1"/>
    </source>
</evidence>
<evidence type="ECO:0000256" key="2">
    <source>
        <dbReference type="ARBA" id="ARBA00023125"/>
    </source>
</evidence>
<dbReference type="SUPFAM" id="SSF46785">
    <property type="entry name" value="Winged helix' DNA-binding domain"/>
    <property type="match status" value="1"/>
</dbReference>
<dbReference type="AlphaFoldDB" id="A0A3M9MH94"/>
<dbReference type="OrthoDB" id="7363114at2"/>
<dbReference type="InterPro" id="IPR000524">
    <property type="entry name" value="Tscrpt_reg_HTH_GntR"/>
</dbReference>
<evidence type="ECO:0000259" key="4">
    <source>
        <dbReference type="PROSITE" id="PS50949"/>
    </source>
</evidence>
<evidence type="ECO:0000256" key="3">
    <source>
        <dbReference type="ARBA" id="ARBA00023163"/>
    </source>
</evidence>
<keyword evidence="6" id="KW-1185">Reference proteome</keyword>
<dbReference type="SMART" id="SM00866">
    <property type="entry name" value="UTRA"/>
    <property type="match status" value="1"/>
</dbReference>
<dbReference type="InterPro" id="IPR036388">
    <property type="entry name" value="WH-like_DNA-bd_sf"/>
</dbReference>
<dbReference type="PANTHER" id="PTHR44846">
    <property type="entry name" value="MANNOSYL-D-GLYCERATE TRANSPORT/METABOLISM SYSTEM REPRESSOR MNGR-RELATED"/>
    <property type="match status" value="1"/>
</dbReference>
<evidence type="ECO:0000256" key="1">
    <source>
        <dbReference type="ARBA" id="ARBA00023015"/>
    </source>
</evidence>
<dbReference type="SUPFAM" id="SSF64288">
    <property type="entry name" value="Chorismate lyase-like"/>
    <property type="match status" value="1"/>
</dbReference>
<dbReference type="InterPro" id="IPR036390">
    <property type="entry name" value="WH_DNA-bd_sf"/>
</dbReference>
<reference evidence="5 6" key="1">
    <citation type="submission" date="2018-11" db="EMBL/GenBank/DDBJ databases">
        <title>Draft genome of Simplicispira Flexivirga sp. BO-16.</title>
        <authorList>
            <person name="Im W.T."/>
        </authorList>
    </citation>
    <scope>NUCLEOTIDE SEQUENCE [LARGE SCALE GENOMIC DNA]</scope>
    <source>
        <strain evidence="5 6">BO-16</strain>
    </source>
</reference>
<dbReference type="InterPro" id="IPR050679">
    <property type="entry name" value="Bact_HTH_transcr_reg"/>
</dbReference>
<comment type="caution">
    <text evidence="5">The sequence shown here is derived from an EMBL/GenBank/DDBJ whole genome shotgun (WGS) entry which is preliminary data.</text>
</comment>
<dbReference type="Gene3D" id="3.40.1410.10">
    <property type="entry name" value="Chorismate lyase-like"/>
    <property type="match status" value="1"/>
</dbReference>
<organism evidence="5 6">
    <name type="scientific">Flexivirga caeni</name>
    <dbReference type="NCBI Taxonomy" id="2294115"/>
    <lineage>
        <taxon>Bacteria</taxon>
        <taxon>Bacillati</taxon>
        <taxon>Actinomycetota</taxon>
        <taxon>Actinomycetes</taxon>
        <taxon>Micrococcales</taxon>
        <taxon>Dermacoccaceae</taxon>
        <taxon>Flexivirga</taxon>
    </lineage>
</organism>
<protein>
    <submittedName>
        <fullName evidence="5">GntR family transcriptional regulator</fullName>
    </submittedName>
</protein>
<dbReference type="PANTHER" id="PTHR44846:SF17">
    <property type="entry name" value="GNTR-FAMILY TRANSCRIPTIONAL REGULATOR"/>
    <property type="match status" value="1"/>
</dbReference>
<dbReference type="InterPro" id="IPR011663">
    <property type="entry name" value="UTRA"/>
</dbReference>
<dbReference type="GO" id="GO:0045892">
    <property type="term" value="P:negative regulation of DNA-templated transcription"/>
    <property type="evidence" value="ECO:0007669"/>
    <property type="project" value="TreeGrafter"/>
</dbReference>
<keyword evidence="1" id="KW-0805">Transcription regulation</keyword>
<dbReference type="GO" id="GO:0003700">
    <property type="term" value="F:DNA-binding transcription factor activity"/>
    <property type="evidence" value="ECO:0007669"/>
    <property type="project" value="InterPro"/>
</dbReference>
<dbReference type="InterPro" id="IPR028978">
    <property type="entry name" value="Chorismate_lyase_/UTRA_dom_sf"/>
</dbReference>
<evidence type="ECO:0000313" key="6">
    <source>
        <dbReference type="Proteomes" id="UP000271678"/>
    </source>
</evidence>
<gene>
    <name evidence="5" type="ORF">EFY87_03380</name>
</gene>
<dbReference type="Pfam" id="PF00392">
    <property type="entry name" value="GntR"/>
    <property type="match status" value="1"/>
</dbReference>
<dbReference type="PROSITE" id="PS50949">
    <property type="entry name" value="HTH_GNTR"/>
    <property type="match status" value="1"/>
</dbReference>
<dbReference type="Pfam" id="PF07702">
    <property type="entry name" value="UTRA"/>
    <property type="match status" value="1"/>
</dbReference>
<keyword evidence="3" id="KW-0804">Transcription</keyword>
<dbReference type="Gene3D" id="1.10.10.10">
    <property type="entry name" value="Winged helix-like DNA-binding domain superfamily/Winged helix DNA-binding domain"/>
    <property type="match status" value="1"/>
</dbReference>
<dbReference type="GO" id="GO:0003677">
    <property type="term" value="F:DNA binding"/>
    <property type="evidence" value="ECO:0007669"/>
    <property type="project" value="UniProtKB-KW"/>
</dbReference>
<dbReference type="Proteomes" id="UP000271678">
    <property type="component" value="Unassembled WGS sequence"/>
</dbReference>
<dbReference type="PRINTS" id="PR00035">
    <property type="entry name" value="HTHGNTR"/>
</dbReference>
<keyword evidence="2" id="KW-0238">DNA-binding</keyword>
<dbReference type="EMBL" id="RJJQ01000002">
    <property type="protein sequence ID" value="RNI24939.1"/>
    <property type="molecule type" value="Genomic_DNA"/>
</dbReference>
<sequence length="249" mass="27403">MRDDLMRRLALNEFRESFPGEHALSQQYGVSRYTVRQALRGLRDDGMVTADRGRAPRVAADVEIEQPLGALYSLFSSVEAAGLEQLSVVRILDVRADQVAAGHLGVDACEPLLHLERLRLAGGEPLAVDRVWLPARVARPLLRADFTRTALYDELARRCGLKLTGGQETLRAVIPTETERGLLGIGADTAAFRIDRLGCAEAEAVEWRHTIVRGDRFSVTAQFSGRSGYRVDLAGRHHPAPPSHQGTTF</sequence>